<dbReference type="EMBL" id="JBEHCU010007096">
    <property type="protein sequence ID" value="KAL1395569.1"/>
    <property type="molecule type" value="Genomic_DNA"/>
</dbReference>
<dbReference type="PANTHER" id="PTHR34931:SF4">
    <property type="entry name" value="GEO13385P1-RELATED"/>
    <property type="match status" value="1"/>
</dbReference>
<accession>A0ABD1D7Z6</accession>
<comment type="caution">
    <text evidence="2">The sequence shown here is derived from an EMBL/GenBank/DDBJ whole genome shotgun (WGS) entry which is preliminary data.</text>
</comment>
<organism evidence="2 3">
    <name type="scientific">Culex pipiens pipiens</name>
    <name type="common">Northern house mosquito</name>
    <dbReference type="NCBI Taxonomy" id="38569"/>
    <lineage>
        <taxon>Eukaryota</taxon>
        <taxon>Metazoa</taxon>
        <taxon>Ecdysozoa</taxon>
        <taxon>Arthropoda</taxon>
        <taxon>Hexapoda</taxon>
        <taxon>Insecta</taxon>
        <taxon>Pterygota</taxon>
        <taxon>Neoptera</taxon>
        <taxon>Endopterygota</taxon>
        <taxon>Diptera</taxon>
        <taxon>Nematocera</taxon>
        <taxon>Culicoidea</taxon>
        <taxon>Culicidae</taxon>
        <taxon>Culicinae</taxon>
        <taxon>Culicini</taxon>
        <taxon>Culex</taxon>
        <taxon>Culex</taxon>
    </lineage>
</organism>
<feature type="signal peptide" evidence="1">
    <location>
        <begin position="1"/>
        <end position="16"/>
    </location>
</feature>
<evidence type="ECO:0000256" key="1">
    <source>
        <dbReference type="SAM" id="SignalP"/>
    </source>
</evidence>
<dbReference type="PANTHER" id="PTHR34931">
    <property type="entry name" value="FI02976P-RELATED"/>
    <property type="match status" value="1"/>
</dbReference>
<keyword evidence="1" id="KW-0732">Signal</keyword>
<reference evidence="2 3" key="1">
    <citation type="submission" date="2024-05" db="EMBL/GenBank/DDBJ databases">
        <title>Culex pipiens pipiens assembly and annotation.</title>
        <authorList>
            <person name="Alout H."/>
            <person name="Durand T."/>
        </authorList>
    </citation>
    <scope>NUCLEOTIDE SEQUENCE [LARGE SCALE GENOMIC DNA]</scope>
    <source>
        <strain evidence="2">HA-2024</strain>
        <tissue evidence="2">Whole body</tissue>
    </source>
</reference>
<sequence length="124" mass="13428">MFKLVVLSTILAVVAARPGYFDFHHGPAFAYHAAPALIAKPEVYYQKSIIEEPTVAHVGSVVKHIPTAVSHQSSTIVHNSAKLVQPIYAPAVKHTLVSTPIVKTSYHAVPAVAYAPSLHFGHHY</sequence>
<keyword evidence="3" id="KW-1185">Reference proteome</keyword>
<proteinExistence type="predicted"/>
<evidence type="ECO:0000313" key="2">
    <source>
        <dbReference type="EMBL" id="KAL1395569.1"/>
    </source>
</evidence>
<evidence type="ECO:0000313" key="3">
    <source>
        <dbReference type="Proteomes" id="UP001562425"/>
    </source>
</evidence>
<dbReference type="AlphaFoldDB" id="A0ABD1D7Z6"/>
<dbReference type="Pfam" id="PF04527">
    <property type="entry name" value="Retinin_C"/>
    <property type="match status" value="1"/>
</dbReference>
<feature type="chain" id="PRO_5044743028" evidence="1">
    <location>
        <begin position="17"/>
        <end position="124"/>
    </location>
</feature>
<name>A0ABD1D7Z6_CULPP</name>
<dbReference type="Proteomes" id="UP001562425">
    <property type="component" value="Unassembled WGS sequence"/>
</dbReference>
<dbReference type="InterPro" id="IPR007614">
    <property type="entry name" value="Retinin_C"/>
</dbReference>
<gene>
    <name evidence="2" type="ORF">pipiens_002831</name>
</gene>
<protein>
    <submittedName>
        <fullName evidence="2">Uncharacterized protein</fullName>
    </submittedName>
</protein>